<dbReference type="GO" id="GO:0005737">
    <property type="term" value="C:cytoplasm"/>
    <property type="evidence" value="ECO:0007669"/>
    <property type="project" value="UniProtKB-SubCell"/>
</dbReference>
<dbReference type="InterPro" id="IPR038385">
    <property type="entry name" value="Sua5/YwlC_C"/>
</dbReference>
<evidence type="ECO:0000256" key="11">
    <source>
        <dbReference type="ARBA" id="ARBA00029774"/>
    </source>
</evidence>
<feature type="binding site" evidence="14">
    <location>
        <position position="183"/>
    </location>
    <ligand>
        <name>L-threonine</name>
        <dbReference type="ChEBI" id="CHEBI:57926"/>
    </ligand>
</feature>
<feature type="binding site" evidence="14">
    <location>
        <position position="153"/>
    </location>
    <ligand>
        <name>ATP</name>
        <dbReference type="ChEBI" id="CHEBI:30616"/>
    </ligand>
</feature>
<evidence type="ECO:0000256" key="12">
    <source>
        <dbReference type="ARBA" id="ARBA00048366"/>
    </source>
</evidence>
<comment type="catalytic activity">
    <reaction evidence="12 13">
        <text>L-threonine + hydrogencarbonate + ATP = L-threonylcarbamoyladenylate + diphosphate + H2O</text>
        <dbReference type="Rhea" id="RHEA:36407"/>
        <dbReference type="ChEBI" id="CHEBI:15377"/>
        <dbReference type="ChEBI" id="CHEBI:17544"/>
        <dbReference type="ChEBI" id="CHEBI:30616"/>
        <dbReference type="ChEBI" id="CHEBI:33019"/>
        <dbReference type="ChEBI" id="CHEBI:57926"/>
        <dbReference type="ChEBI" id="CHEBI:73682"/>
        <dbReference type="EC" id="2.7.7.87"/>
    </reaction>
</comment>
<sequence length="346" mass="38714">MVNTRIYTLKDLDDLKVQEDIKKSLQHGKNVVFPTETVYGIGANVLSQEGVNNIYKIKGRPSDNPLIMHLASSDVLDEYVYIKQDYVDKLIKAFWPGPLTLVFDKKFTVPDYFTGGLDTVGVRIPGSDIARKIIQIANVPICAPSANISGRPSSTLFKHVLEDFNHKVDILIDGGKSEVGLESTVLDVTKEVPVILRPGMITYDMISNIVGKVYISNEINEDQIPKAPGMKYKHYAPKGKLMIVEGNPSKVVSYINKKIDFHKSNNQSVGVIITRDYKDLIHCDCIYEIGSADNEIEIASNIFASLREMDSKNIEYIYSFSFNQGIYSEAIMNRLLKAANNNIIKV</sequence>
<evidence type="ECO:0000256" key="9">
    <source>
        <dbReference type="ARBA" id="ARBA00022741"/>
    </source>
</evidence>
<dbReference type="GO" id="GO:0005524">
    <property type="term" value="F:ATP binding"/>
    <property type="evidence" value="ECO:0007669"/>
    <property type="project" value="UniProtKB-UniRule"/>
</dbReference>
<comment type="function">
    <text evidence="13">Required for the formation of a threonylcarbamoyl group on adenosine at position 37 (t(6)A37) in tRNAs that read codons beginning with adenine.</text>
</comment>
<comment type="subcellular location">
    <subcellularLocation>
        <location evidence="1 13">Cytoplasm</location>
    </subcellularLocation>
</comment>
<dbReference type="GO" id="GO:0003725">
    <property type="term" value="F:double-stranded RNA binding"/>
    <property type="evidence" value="ECO:0007669"/>
    <property type="project" value="UniProtKB-UniRule"/>
</dbReference>
<feature type="binding site" evidence="14">
    <location>
        <position position="123"/>
    </location>
    <ligand>
        <name>L-threonine</name>
        <dbReference type="ChEBI" id="CHEBI:57926"/>
    </ligand>
</feature>
<feature type="binding site" evidence="14">
    <location>
        <position position="37"/>
    </location>
    <ligand>
        <name>L-threonine</name>
        <dbReference type="ChEBI" id="CHEBI:57926"/>
    </ligand>
</feature>
<evidence type="ECO:0000256" key="8">
    <source>
        <dbReference type="ARBA" id="ARBA00022695"/>
    </source>
</evidence>
<evidence type="ECO:0000256" key="1">
    <source>
        <dbReference type="ARBA" id="ARBA00004496"/>
    </source>
</evidence>
<keyword evidence="9 13" id="KW-0547">Nucleotide-binding</keyword>
<name>A0A7L6N1K5_9MOLU</name>
<dbReference type="GO" id="GO:0008033">
    <property type="term" value="P:tRNA processing"/>
    <property type="evidence" value="ECO:0007669"/>
    <property type="project" value="UniProtKB-KW"/>
</dbReference>
<feature type="binding site" evidence="14">
    <location>
        <position position="60"/>
    </location>
    <ligand>
        <name>ATP</name>
        <dbReference type="ChEBI" id="CHEBI:30616"/>
    </ligand>
</feature>
<keyword evidence="8 13" id="KW-0548">Nucleotidyltransferase</keyword>
<dbReference type="PANTHER" id="PTHR17490">
    <property type="entry name" value="SUA5"/>
    <property type="match status" value="1"/>
</dbReference>
<feature type="binding site" evidence="14">
    <location>
        <position position="64"/>
    </location>
    <ligand>
        <name>ATP</name>
        <dbReference type="ChEBI" id="CHEBI:30616"/>
    </ligand>
</feature>
<keyword evidence="5 13" id="KW-0963">Cytoplasm</keyword>
<feature type="domain" description="YrdC-like" evidence="15">
    <location>
        <begin position="15"/>
        <end position="201"/>
    </location>
</feature>
<keyword evidence="17" id="KW-1185">Reference proteome</keyword>
<dbReference type="PIRSF" id="PIRSF004930">
    <property type="entry name" value="Tln_factor_SUA5"/>
    <property type="match status" value="1"/>
</dbReference>
<dbReference type="FunFam" id="3.90.870.10:FF:000009">
    <property type="entry name" value="Threonylcarbamoyl-AMP synthase, putative"/>
    <property type="match status" value="1"/>
</dbReference>
<dbReference type="GO" id="GO:0006450">
    <property type="term" value="P:regulation of translational fidelity"/>
    <property type="evidence" value="ECO:0007669"/>
    <property type="project" value="TreeGrafter"/>
</dbReference>
<evidence type="ECO:0000256" key="10">
    <source>
        <dbReference type="ARBA" id="ARBA00022840"/>
    </source>
</evidence>
<keyword evidence="10 13" id="KW-0067">ATP-binding</keyword>
<feature type="binding site" evidence="14">
    <location>
        <position position="119"/>
    </location>
    <ligand>
        <name>ATP</name>
        <dbReference type="ChEBI" id="CHEBI:30616"/>
    </ligand>
</feature>
<evidence type="ECO:0000256" key="13">
    <source>
        <dbReference type="PIRNR" id="PIRNR004930"/>
    </source>
</evidence>
<feature type="binding site" evidence="14">
    <location>
        <position position="235"/>
    </location>
    <ligand>
        <name>ATP</name>
        <dbReference type="ChEBI" id="CHEBI:30616"/>
    </ligand>
</feature>
<dbReference type="Gene3D" id="3.90.870.10">
    <property type="entry name" value="DHBP synthase"/>
    <property type="match status" value="1"/>
</dbReference>
<evidence type="ECO:0000256" key="7">
    <source>
        <dbReference type="ARBA" id="ARBA00022694"/>
    </source>
</evidence>
<dbReference type="InterPro" id="IPR017945">
    <property type="entry name" value="DHBP_synth_RibB-like_a/b_dom"/>
</dbReference>
<dbReference type="EC" id="2.7.7.87" evidence="3 13"/>
<dbReference type="Pfam" id="PF01300">
    <property type="entry name" value="Sua5_yciO_yrdC"/>
    <property type="match status" value="1"/>
</dbReference>
<reference evidence="16 17" key="1">
    <citation type="submission" date="2020-04" db="EMBL/GenBank/DDBJ databases">
        <authorList>
            <person name="Zheng R.K."/>
            <person name="Sun C.M."/>
        </authorList>
    </citation>
    <scope>NUCLEOTIDE SEQUENCE [LARGE SCALE GENOMIC DNA]</scope>
    <source>
        <strain evidence="17">zrk29</strain>
    </source>
</reference>
<dbReference type="InterPro" id="IPR010923">
    <property type="entry name" value="T(6)A37_SUA5"/>
</dbReference>
<feature type="binding site" evidence="14">
    <location>
        <position position="143"/>
    </location>
    <ligand>
        <name>L-threonine</name>
        <dbReference type="ChEBI" id="CHEBI:57926"/>
    </ligand>
</feature>
<dbReference type="InterPro" id="IPR050156">
    <property type="entry name" value="TC-AMP_synthase_SUA5"/>
</dbReference>
<dbReference type="InterPro" id="IPR005145">
    <property type="entry name" value="Sua5_C"/>
</dbReference>
<keyword evidence="6 13" id="KW-0808">Transferase</keyword>
<proteinExistence type="inferred from homology"/>
<evidence type="ECO:0000256" key="2">
    <source>
        <dbReference type="ARBA" id="ARBA00007663"/>
    </source>
</evidence>
<dbReference type="Pfam" id="PF03481">
    <property type="entry name" value="Sua5_C"/>
    <property type="match status" value="1"/>
</dbReference>
<feature type="binding site" evidence="14">
    <location>
        <position position="69"/>
    </location>
    <ligand>
        <name>L-threonine</name>
        <dbReference type="ChEBI" id="CHEBI:57926"/>
    </ligand>
</feature>
<comment type="similarity">
    <text evidence="2 13">Belongs to the SUA5 family.</text>
</comment>
<dbReference type="RefSeq" id="WP_312030970.1">
    <property type="nucleotide sequence ID" value="NZ_CP051151.1"/>
</dbReference>
<organism evidence="16 17">
    <name type="scientific">Hujiaoplasma nucleasis</name>
    <dbReference type="NCBI Taxonomy" id="2725268"/>
    <lineage>
        <taxon>Bacteria</taxon>
        <taxon>Bacillati</taxon>
        <taxon>Mycoplasmatota</taxon>
        <taxon>Mollicutes</taxon>
        <taxon>Candidatus Izemoplasmatales</taxon>
        <taxon>Hujiaoplasmataceae</taxon>
        <taxon>Hujiaoplasma</taxon>
    </lineage>
</organism>
<evidence type="ECO:0000313" key="16">
    <source>
        <dbReference type="EMBL" id="QLY40146.1"/>
    </source>
</evidence>
<evidence type="ECO:0000259" key="15">
    <source>
        <dbReference type="PROSITE" id="PS51163"/>
    </source>
</evidence>
<dbReference type="Proteomes" id="UP000512167">
    <property type="component" value="Chromosome"/>
</dbReference>
<dbReference type="AlphaFoldDB" id="A0A7L6N1K5"/>
<evidence type="ECO:0000256" key="14">
    <source>
        <dbReference type="PIRSR" id="PIRSR004930-1"/>
    </source>
</evidence>
<accession>A0A7L6N1K5</accession>
<evidence type="ECO:0000256" key="6">
    <source>
        <dbReference type="ARBA" id="ARBA00022679"/>
    </source>
</evidence>
<feature type="binding site" evidence="14">
    <location>
        <position position="197"/>
    </location>
    <ligand>
        <name>ATP</name>
        <dbReference type="ChEBI" id="CHEBI:30616"/>
    </ligand>
</feature>
<dbReference type="SUPFAM" id="SSF55821">
    <property type="entry name" value="YrdC/RibB"/>
    <property type="match status" value="1"/>
</dbReference>
<gene>
    <name evidence="16" type="ORF">HF295_04420</name>
</gene>
<dbReference type="NCBIfam" id="TIGR00057">
    <property type="entry name" value="L-threonylcarbamoyladenylate synthase"/>
    <property type="match status" value="1"/>
</dbReference>
<dbReference type="InterPro" id="IPR006070">
    <property type="entry name" value="Sua5-like_dom"/>
</dbReference>
<dbReference type="EMBL" id="CP051151">
    <property type="protein sequence ID" value="QLY40146.1"/>
    <property type="molecule type" value="Genomic_DNA"/>
</dbReference>
<dbReference type="PANTHER" id="PTHR17490:SF16">
    <property type="entry name" value="THREONYLCARBAMOYL-AMP SYNTHASE"/>
    <property type="match status" value="1"/>
</dbReference>
<dbReference type="GO" id="GO:0000049">
    <property type="term" value="F:tRNA binding"/>
    <property type="evidence" value="ECO:0007669"/>
    <property type="project" value="TreeGrafter"/>
</dbReference>
<protein>
    <recommendedName>
        <fullName evidence="4 13">Threonylcarbamoyl-AMP synthase</fullName>
        <shortName evidence="13">TC-AMP synthase</shortName>
        <ecNumber evidence="3 13">2.7.7.87</ecNumber>
    </recommendedName>
    <alternativeName>
        <fullName evidence="11 13">L-threonylcarbamoyladenylate synthase</fullName>
    </alternativeName>
</protein>
<feature type="binding site" evidence="14">
    <location>
        <position position="145"/>
    </location>
    <ligand>
        <name>ATP</name>
        <dbReference type="ChEBI" id="CHEBI:30616"/>
    </ligand>
</feature>
<evidence type="ECO:0000256" key="4">
    <source>
        <dbReference type="ARBA" id="ARBA00015492"/>
    </source>
</evidence>
<keyword evidence="7 13" id="KW-0819">tRNA processing</keyword>
<evidence type="ECO:0000313" key="17">
    <source>
        <dbReference type="Proteomes" id="UP000512167"/>
    </source>
</evidence>
<dbReference type="KEGG" id="tbk:HF295_04420"/>
<evidence type="ECO:0000256" key="5">
    <source>
        <dbReference type="ARBA" id="ARBA00022490"/>
    </source>
</evidence>
<evidence type="ECO:0000256" key="3">
    <source>
        <dbReference type="ARBA" id="ARBA00012584"/>
    </source>
</evidence>
<dbReference type="GO" id="GO:0061710">
    <property type="term" value="F:L-threonylcarbamoyladenylate synthase"/>
    <property type="evidence" value="ECO:0007669"/>
    <property type="project" value="UniProtKB-EC"/>
</dbReference>
<dbReference type="Gene3D" id="3.40.50.11030">
    <property type="entry name" value="Threonylcarbamoyl-AMP synthase, C-terminal domain"/>
    <property type="match status" value="1"/>
</dbReference>
<dbReference type="PROSITE" id="PS51163">
    <property type="entry name" value="YRDC"/>
    <property type="match status" value="1"/>
</dbReference>